<evidence type="ECO:0000256" key="1">
    <source>
        <dbReference type="SAM" id="Coils"/>
    </source>
</evidence>
<organism evidence="2 3">
    <name type="scientific">Paramecium sonneborni</name>
    <dbReference type="NCBI Taxonomy" id="65129"/>
    <lineage>
        <taxon>Eukaryota</taxon>
        <taxon>Sar</taxon>
        <taxon>Alveolata</taxon>
        <taxon>Ciliophora</taxon>
        <taxon>Intramacronucleata</taxon>
        <taxon>Oligohymenophorea</taxon>
        <taxon>Peniculida</taxon>
        <taxon>Parameciidae</taxon>
        <taxon>Paramecium</taxon>
    </lineage>
</organism>
<dbReference type="OrthoDB" id="304343at2759"/>
<sequence length="204" mass="24189">MLQSNLTSYLEGVEKQITNNELSCEEAMEMISKLNPQSLIEKKELMQMRKKLQQLQRDEVKEKIKGKLNSHIFILRELLEKSRNVNNSGERYKLLSEAEEQKKITEALIYTLNQYKDHVSVKFVGDCKKVIVEYEEELRQSFMSAKREEGIFMTNQKSLQQSMFVSEIEQDERFDDELQNEKSIRGKIYKYFNKVFGCLNTYNQ</sequence>
<protein>
    <submittedName>
        <fullName evidence="2">Uncharacterized protein</fullName>
    </submittedName>
</protein>
<dbReference type="Proteomes" id="UP000692954">
    <property type="component" value="Unassembled WGS sequence"/>
</dbReference>
<name>A0A8S1P9G5_9CILI</name>
<accession>A0A8S1P9G5</accession>
<dbReference type="AlphaFoldDB" id="A0A8S1P9G5"/>
<reference evidence="2" key="1">
    <citation type="submission" date="2021-01" db="EMBL/GenBank/DDBJ databases">
        <authorList>
            <consortium name="Genoscope - CEA"/>
            <person name="William W."/>
        </authorList>
    </citation>
    <scope>NUCLEOTIDE SEQUENCE</scope>
</reference>
<evidence type="ECO:0000313" key="3">
    <source>
        <dbReference type="Proteomes" id="UP000692954"/>
    </source>
</evidence>
<keyword evidence="1" id="KW-0175">Coiled coil</keyword>
<proteinExistence type="predicted"/>
<gene>
    <name evidence="2" type="ORF">PSON_ATCC_30995.1.T0720176</name>
</gene>
<dbReference type="EMBL" id="CAJJDN010000072">
    <property type="protein sequence ID" value="CAD8099742.1"/>
    <property type="molecule type" value="Genomic_DNA"/>
</dbReference>
<comment type="caution">
    <text evidence="2">The sequence shown here is derived from an EMBL/GenBank/DDBJ whole genome shotgun (WGS) entry which is preliminary data.</text>
</comment>
<keyword evidence="3" id="KW-1185">Reference proteome</keyword>
<feature type="coiled-coil region" evidence="1">
    <location>
        <begin position="38"/>
        <end position="65"/>
    </location>
</feature>
<evidence type="ECO:0000313" key="2">
    <source>
        <dbReference type="EMBL" id="CAD8099742.1"/>
    </source>
</evidence>